<dbReference type="EMBL" id="PIPR01000001">
    <property type="protein sequence ID" value="RUO41983.1"/>
    <property type="molecule type" value="Genomic_DNA"/>
</dbReference>
<feature type="signal peptide" evidence="1">
    <location>
        <begin position="1"/>
        <end position="23"/>
    </location>
</feature>
<keyword evidence="1" id="KW-0732">Signal</keyword>
<comment type="caution">
    <text evidence="2">The sequence shown here is derived from an EMBL/GenBank/DDBJ whole genome shotgun (WGS) entry which is preliminary data.</text>
</comment>
<feature type="chain" id="PRO_5030579384" description="Tetratricopeptide repeat protein" evidence="1">
    <location>
        <begin position="24"/>
        <end position="328"/>
    </location>
</feature>
<protein>
    <recommendedName>
        <fullName evidence="4">Tetratricopeptide repeat protein</fullName>
    </recommendedName>
</protein>
<dbReference type="RefSeq" id="WP_169930710.1">
    <property type="nucleotide sequence ID" value="NZ_PIPR01000001.1"/>
</dbReference>
<evidence type="ECO:0000313" key="2">
    <source>
        <dbReference type="EMBL" id="RUO41983.1"/>
    </source>
</evidence>
<name>A0A7Z6ZV61_9GAMM</name>
<dbReference type="InterPro" id="IPR011990">
    <property type="entry name" value="TPR-like_helical_dom_sf"/>
</dbReference>
<organism evidence="2 3">
    <name type="scientific">Pseudidiomarina aestuarii</name>
    <dbReference type="NCBI Taxonomy" id="624146"/>
    <lineage>
        <taxon>Bacteria</taxon>
        <taxon>Pseudomonadati</taxon>
        <taxon>Pseudomonadota</taxon>
        <taxon>Gammaproteobacteria</taxon>
        <taxon>Alteromonadales</taxon>
        <taxon>Idiomarinaceae</taxon>
        <taxon>Pseudidiomarina</taxon>
    </lineage>
</organism>
<evidence type="ECO:0000256" key="1">
    <source>
        <dbReference type="SAM" id="SignalP"/>
    </source>
</evidence>
<reference evidence="3" key="1">
    <citation type="journal article" date="2018" name="Front. Microbiol.">
        <title>Genome-Based Analysis Reveals the Taxonomy and Diversity of the Family Idiomarinaceae.</title>
        <authorList>
            <person name="Liu Y."/>
            <person name="Lai Q."/>
            <person name="Shao Z."/>
        </authorList>
    </citation>
    <scope>NUCLEOTIDE SEQUENCE [LARGE SCALE GENOMIC DNA]</scope>
    <source>
        <strain evidence="3">KYW314</strain>
    </source>
</reference>
<evidence type="ECO:0000313" key="3">
    <source>
        <dbReference type="Proteomes" id="UP000287766"/>
    </source>
</evidence>
<evidence type="ECO:0008006" key="4">
    <source>
        <dbReference type="Google" id="ProtNLM"/>
    </source>
</evidence>
<keyword evidence="3" id="KW-1185">Reference proteome</keyword>
<dbReference type="Proteomes" id="UP000287766">
    <property type="component" value="Unassembled WGS sequence"/>
</dbReference>
<dbReference type="SUPFAM" id="SSF48452">
    <property type="entry name" value="TPR-like"/>
    <property type="match status" value="1"/>
</dbReference>
<accession>A0A7Z6ZV61</accession>
<gene>
    <name evidence="2" type="ORF">CWE22_07530</name>
</gene>
<proteinExistence type="predicted"/>
<dbReference type="AlphaFoldDB" id="A0A7Z6ZV61"/>
<sequence length="328" mass="36611">MRFAIPLCWLGLLYVSMSQSAAASSYKEAGEALLEGETNTAKSLIQNPGCAASPKCNELAVLFHIYTDDSDTGIERLSAYEVKYADEARTHAFAAEAWRSIAHQVNIFRKRTYYNKALQAKFRAGAADSALPRYKVLRASAFGQEGDIAAQRKLTADIVVNDDKWGRIAQLNLAQNTDDFEWGASVAAEAIASYPDDFFINERVAQFYWTLGNIDKAQQHFLVACKSAPEVDWFDRKKWLDSCFLVAQFADQDGMNREAAVAALRFVLAEHQLLTSDNLEYAKLLLKIAGENERAPANAFLERVIRQSDDETLVDAAIKTLKTYDLSH</sequence>